<dbReference type="Pfam" id="PF00059">
    <property type="entry name" value="Lectin_C"/>
    <property type="match status" value="1"/>
</dbReference>
<dbReference type="InterPro" id="IPR001304">
    <property type="entry name" value="C-type_lectin-like"/>
</dbReference>
<dbReference type="EMBL" id="JBJQND010000008">
    <property type="protein sequence ID" value="KAL3869938.1"/>
    <property type="molecule type" value="Genomic_DNA"/>
</dbReference>
<reference evidence="3 4" key="1">
    <citation type="submission" date="2024-11" db="EMBL/GenBank/DDBJ databases">
        <title>Chromosome-level genome assembly of the freshwater bivalve Anodonta woodiana.</title>
        <authorList>
            <person name="Chen X."/>
        </authorList>
    </citation>
    <scope>NUCLEOTIDE SEQUENCE [LARGE SCALE GENOMIC DNA]</scope>
    <source>
        <strain evidence="3">MN2024</strain>
        <tissue evidence="3">Gills</tissue>
    </source>
</reference>
<dbReference type="PROSITE" id="PS50041">
    <property type="entry name" value="C_TYPE_LECTIN_2"/>
    <property type="match status" value="1"/>
</dbReference>
<accession>A0ABD3WB25</accession>
<evidence type="ECO:0000313" key="3">
    <source>
        <dbReference type="EMBL" id="KAL3869938.1"/>
    </source>
</evidence>
<sequence>MHRTTLVFISLCLKPWTWEYAAANILKDEAKGGINVQQRQEDESWLLVRKDLEILMLKTERLERQMAEVLQNIPKVTGSGRLTGANQCQCQCPSNYTWHWPLNLCFRLSKEKQTWETASQICESEGGHLAKVNTTQIQQYLKEQIQNSRYLPKLSHAFVGGNDKEEEGIWRWADRELIDMDSPVWIPTEPNSGTSENCLVLWAYGDYHVGDFDCSARLYYICQI</sequence>
<keyword evidence="1" id="KW-0732">Signal</keyword>
<feature type="domain" description="C-type lectin" evidence="2">
    <location>
        <begin position="105"/>
        <end position="223"/>
    </location>
</feature>
<keyword evidence="4" id="KW-1185">Reference proteome</keyword>
<dbReference type="AlphaFoldDB" id="A0ABD3WB25"/>
<dbReference type="PANTHER" id="PTHR22801:SF63">
    <property type="entry name" value="C-TYPE LECTIN DOMAIN-CONTAINING PROTEIN"/>
    <property type="match status" value="1"/>
</dbReference>
<dbReference type="InterPro" id="IPR016187">
    <property type="entry name" value="CTDL_fold"/>
</dbReference>
<evidence type="ECO:0000313" key="4">
    <source>
        <dbReference type="Proteomes" id="UP001634394"/>
    </source>
</evidence>
<name>A0ABD3WB25_SINWO</name>
<dbReference type="SMART" id="SM00034">
    <property type="entry name" value="CLECT"/>
    <property type="match status" value="1"/>
</dbReference>
<evidence type="ECO:0000256" key="1">
    <source>
        <dbReference type="SAM" id="SignalP"/>
    </source>
</evidence>
<feature type="chain" id="PRO_5044725187" description="C-type lectin domain-containing protein" evidence="1">
    <location>
        <begin position="24"/>
        <end position="224"/>
    </location>
</feature>
<proteinExistence type="predicted"/>
<dbReference type="SUPFAM" id="SSF56436">
    <property type="entry name" value="C-type lectin-like"/>
    <property type="match status" value="1"/>
</dbReference>
<dbReference type="CDD" id="cd00037">
    <property type="entry name" value="CLECT"/>
    <property type="match status" value="1"/>
</dbReference>
<dbReference type="InterPro" id="IPR050801">
    <property type="entry name" value="Ca-Dep_Lectins_ImmuneDev"/>
</dbReference>
<dbReference type="Proteomes" id="UP001634394">
    <property type="component" value="Unassembled WGS sequence"/>
</dbReference>
<gene>
    <name evidence="3" type="ORF">ACJMK2_042558</name>
</gene>
<protein>
    <recommendedName>
        <fullName evidence="2">C-type lectin domain-containing protein</fullName>
    </recommendedName>
</protein>
<feature type="signal peptide" evidence="1">
    <location>
        <begin position="1"/>
        <end position="23"/>
    </location>
</feature>
<comment type="caution">
    <text evidence="3">The sequence shown here is derived from an EMBL/GenBank/DDBJ whole genome shotgun (WGS) entry which is preliminary data.</text>
</comment>
<dbReference type="Gene3D" id="3.10.100.10">
    <property type="entry name" value="Mannose-Binding Protein A, subunit A"/>
    <property type="match status" value="1"/>
</dbReference>
<organism evidence="3 4">
    <name type="scientific">Sinanodonta woodiana</name>
    <name type="common">Chinese pond mussel</name>
    <name type="synonym">Anodonta woodiana</name>
    <dbReference type="NCBI Taxonomy" id="1069815"/>
    <lineage>
        <taxon>Eukaryota</taxon>
        <taxon>Metazoa</taxon>
        <taxon>Spiralia</taxon>
        <taxon>Lophotrochozoa</taxon>
        <taxon>Mollusca</taxon>
        <taxon>Bivalvia</taxon>
        <taxon>Autobranchia</taxon>
        <taxon>Heteroconchia</taxon>
        <taxon>Palaeoheterodonta</taxon>
        <taxon>Unionida</taxon>
        <taxon>Unionoidea</taxon>
        <taxon>Unionidae</taxon>
        <taxon>Unioninae</taxon>
        <taxon>Sinanodonta</taxon>
    </lineage>
</organism>
<evidence type="ECO:0000259" key="2">
    <source>
        <dbReference type="PROSITE" id="PS50041"/>
    </source>
</evidence>
<dbReference type="EMBL" id="JBJQND010000008">
    <property type="protein sequence ID" value="KAL3869937.1"/>
    <property type="molecule type" value="Genomic_DNA"/>
</dbReference>
<dbReference type="InterPro" id="IPR016186">
    <property type="entry name" value="C-type_lectin-like/link_sf"/>
</dbReference>
<dbReference type="PANTHER" id="PTHR22801">
    <property type="entry name" value="LITHOSTATHINE"/>
    <property type="match status" value="1"/>
</dbReference>